<keyword evidence="1" id="KW-0812">Transmembrane</keyword>
<keyword evidence="1" id="KW-1133">Transmembrane helix</keyword>
<dbReference type="Proteomes" id="UP001497512">
    <property type="component" value="Chromosome 7"/>
</dbReference>
<sequence length="94" mass="10620">MKAMTLHYTVGFFDLLCCVLSGPFFSVSNKWVVVSVLPPGWWLLHMATLDFVIVRNNPPEHITPLEANALICGHKGKNEEKGWAWYAFAESVQN</sequence>
<feature type="transmembrane region" description="Helical" evidence="1">
    <location>
        <begin position="7"/>
        <end position="25"/>
    </location>
</feature>
<evidence type="ECO:0008006" key="4">
    <source>
        <dbReference type="Google" id="ProtNLM"/>
    </source>
</evidence>
<proteinExistence type="predicted"/>
<name>A0ABP0UV78_9BRYO</name>
<evidence type="ECO:0000313" key="3">
    <source>
        <dbReference type="Proteomes" id="UP001497512"/>
    </source>
</evidence>
<dbReference type="EMBL" id="OZ019899">
    <property type="protein sequence ID" value="CAK9231303.1"/>
    <property type="molecule type" value="Genomic_DNA"/>
</dbReference>
<gene>
    <name evidence="2" type="ORF">CSSPTR1EN2_LOCUS20482</name>
</gene>
<evidence type="ECO:0000256" key="1">
    <source>
        <dbReference type="SAM" id="Phobius"/>
    </source>
</evidence>
<protein>
    <recommendedName>
        <fullName evidence="4">Secreted protein</fullName>
    </recommendedName>
</protein>
<accession>A0ABP0UV78</accession>
<organism evidence="2 3">
    <name type="scientific">Sphagnum troendelagicum</name>
    <dbReference type="NCBI Taxonomy" id="128251"/>
    <lineage>
        <taxon>Eukaryota</taxon>
        <taxon>Viridiplantae</taxon>
        <taxon>Streptophyta</taxon>
        <taxon>Embryophyta</taxon>
        <taxon>Bryophyta</taxon>
        <taxon>Sphagnophytina</taxon>
        <taxon>Sphagnopsida</taxon>
        <taxon>Sphagnales</taxon>
        <taxon>Sphagnaceae</taxon>
        <taxon>Sphagnum</taxon>
    </lineage>
</organism>
<reference evidence="2" key="1">
    <citation type="submission" date="2024-02" db="EMBL/GenBank/DDBJ databases">
        <authorList>
            <consortium name="ELIXIR-Norway"/>
            <consortium name="Elixir Norway"/>
        </authorList>
    </citation>
    <scope>NUCLEOTIDE SEQUENCE</scope>
</reference>
<feature type="transmembrane region" description="Helical" evidence="1">
    <location>
        <begin position="31"/>
        <end position="54"/>
    </location>
</feature>
<keyword evidence="3" id="KW-1185">Reference proteome</keyword>
<keyword evidence="1" id="KW-0472">Membrane</keyword>
<evidence type="ECO:0000313" key="2">
    <source>
        <dbReference type="EMBL" id="CAK9231303.1"/>
    </source>
</evidence>